<evidence type="ECO:0000256" key="1">
    <source>
        <dbReference type="SAM" id="Phobius"/>
    </source>
</evidence>
<proteinExistence type="predicted"/>
<feature type="transmembrane region" description="Helical" evidence="1">
    <location>
        <begin position="43"/>
        <end position="62"/>
    </location>
</feature>
<sequence length="187" mass="20521">MIQTGTKKLTLAAMFFAIGIILPFFIGQIPLIGQMLLPMHIPVLLCGLIVGWQYGLAAGFFLPLVRGMLFGMPALFPNGIGMAFEMATYGLVIGYLYSHSRWQCIKSLYRCLIVAMIAGRLVWGAVRVVLLGVSGIAFSWELFMAGALINAIPGIVLQLILIPMIMVALNKAKIVPFKKNEHVRQNV</sequence>
<dbReference type="Proteomes" id="UP001470288">
    <property type="component" value="Unassembled WGS sequence"/>
</dbReference>
<accession>A0ABV1HWG1</accession>
<evidence type="ECO:0000313" key="3">
    <source>
        <dbReference type="Proteomes" id="UP001470288"/>
    </source>
</evidence>
<keyword evidence="1" id="KW-0812">Transmembrane</keyword>
<reference evidence="2 3" key="1">
    <citation type="submission" date="2024-03" db="EMBL/GenBank/DDBJ databases">
        <title>Human intestinal bacterial collection.</title>
        <authorList>
            <person name="Pauvert C."/>
            <person name="Hitch T.C.A."/>
            <person name="Clavel T."/>
        </authorList>
    </citation>
    <scope>NUCLEOTIDE SEQUENCE [LARGE SCALE GENOMIC DNA]</scope>
    <source>
        <strain evidence="2 3">CLA-AA-H78B</strain>
    </source>
</reference>
<gene>
    <name evidence="2" type="ORF">WMO62_00200</name>
</gene>
<dbReference type="InterPro" id="IPR024529">
    <property type="entry name" value="ECF_trnsprt_substrate-spec"/>
</dbReference>
<protein>
    <submittedName>
        <fullName evidence="2">ECF transporter S component</fullName>
    </submittedName>
</protein>
<dbReference type="RefSeq" id="WP_349143397.1">
    <property type="nucleotide sequence ID" value="NZ_JBBMFC010000001.1"/>
</dbReference>
<name>A0ABV1HWG1_9FIRM</name>
<dbReference type="EMBL" id="JBBMFC010000001">
    <property type="protein sequence ID" value="MEQ2577260.1"/>
    <property type="molecule type" value="Genomic_DNA"/>
</dbReference>
<dbReference type="Gene3D" id="1.10.1760.20">
    <property type="match status" value="1"/>
</dbReference>
<feature type="transmembrane region" description="Helical" evidence="1">
    <location>
        <begin position="142"/>
        <end position="169"/>
    </location>
</feature>
<comment type="caution">
    <text evidence="2">The sequence shown here is derived from an EMBL/GenBank/DDBJ whole genome shotgun (WGS) entry which is preliminary data.</text>
</comment>
<evidence type="ECO:0000313" key="2">
    <source>
        <dbReference type="EMBL" id="MEQ2577260.1"/>
    </source>
</evidence>
<feature type="transmembrane region" description="Helical" evidence="1">
    <location>
        <begin position="74"/>
        <end position="97"/>
    </location>
</feature>
<organism evidence="2 3">
    <name type="scientific">Hominiventricola aquisgranensis</name>
    <dbReference type="NCBI Taxonomy" id="3133164"/>
    <lineage>
        <taxon>Bacteria</taxon>
        <taxon>Bacillati</taxon>
        <taxon>Bacillota</taxon>
        <taxon>Clostridia</taxon>
        <taxon>Lachnospirales</taxon>
        <taxon>Lachnospiraceae</taxon>
        <taxon>Hominiventricola</taxon>
    </lineage>
</organism>
<keyword evidence="1" id="KW-0472">Membrane</keyword>
<feature type="transmembrane region" description="Helical" evidence="1">
    <location>
        <begin position="109"/>
        <end position="130"/>
    </location>
</feature>
<dbReference type="Pfam" id="PF12822">
    <property type="entry name" value="ECF_trnsprt"/>
    <property type="match status" value="1"/>
</dbReference>
<feature type="transmembrane region" description="Helical" evidence="1">
    <location>
        <begin position="12"/>
        <end position="31"/>
    </location>
</feature>
<keyword evidence="1" id="KW-1133">Transmembrane helix</keyword>
<keyword evidence="3" id="KW-1185">Reference proteome</keyword>